<proteinExistence type="predicted"/>
<organism evidence="2 3">
    <name type="scientific">Marasmius tenuissimus</name>
    <dbReference type="NCBI Taxonomy" id="585030"/>
    <lineage>
        <taxon>Eukaryota</taxon>
        <taxon>Fungi</taxon>
        <taxon>Dikarya</taxon>
        <taxon>Basidiomycota</taxon>
        <taxon>Agaricomycotina</taxon>
        <taxon>Agaricomycetes</taxon>
        <taxon>Agaricomycetidae</taxon>
        <taxon>Agaricales</taxon>
        <taxon>Marasmiineae</taxon>
        <taxon>Marasmiaceae</taxon>
        <taxon>Marasmius</taxon>
    </lineage>
</organism>
<gene>
    <name evidence="2" type="ORF">AAF712_012505</name>
</gene>
<evidence type="ECO:0000313" key="2">
    <source>
        <dbReference type="EMBL" id="KAL0060725.1"/>
    </source>
</evidence>
<feature type="region of interest" description="Disordered" evidence="1">
    <location>
        <begin position="460"/>
        <end position="544"/>
    </location>
</feature>
<feature type="compositionally biased region" description="Acidic residues" evidence="1">
    <location>
        <begin position="460"/>
        <end position="474"/>
    </location>
</feature>
<comment type="caution">
    <text evidence="2">The sequence shown here is derived from an EMBL/GenBank/DDBJ whole genome shotgun (WGS) entry which is preliminary data.</text>
</comment>
<reference evidence="2 3" key="1">
    <citation type="submission" date="2024-05" db="EMBL/GenBank/DDBJ databases">
        <title>A draft genome resource for the thread blight pathogen Marasmius tenuissimus strain MS-2.</title>
        <authorList>
            <person name="Yulfo-Soto G.E."/>
            <person name="Baruah I.K."/>
            <person name="Amoako-Attah I."/>
            <person name="Bukari Y."/>
            <person name="Meinhardt L.W."/>
            <person name="Bailey B.A."/>
            <person name="Cohen S.P."/>
        </authorList>
    </citation>
    <scope>NUCLEOTIDE SEQUENCE [LARGE SCALE GENOMIC DNA]</scope>
    <source>
        <strain evidence="2 3">MS-2</strain>
    </source>
</reference>
<name>A0ABR2ZHM7_9AGAR</name>
<keyword evidence="3" id="KW-1185">Reference proteome</keyword>
<sequence length="544" mass="62236">MKQLAARDFEDLLQCAIPIFEDLLPEPHNSQILKLLYRAAEWHALAKLRMHTDTTIEELKNLSQELGNLLRSFRNTSSQFNTLELPREAAARAKQQQRRNPNSRASTTRKKRKLNLDTYKFHALADYAPTISMFGPTDGYSTQVGEMCHQQVKRYYRLTNKREAAGQIAQRYRRNAMLGDSSFEDADAMVPELHHQISNRHDHSIQLRPWLYSNPTDPARMDFIRKLKDHLLRRLLQRPFDGDTDEGFTDDQRNSVDILGNKIYEVKTLCINYTTYDVRRDSDLVNSHHENCFIMVNSPVEGDRHPFWYGRILSIFHAQISKKEAGGLISHGTRRMEFLWVRWLGVEPGYRSGRNVARLPKVGFVHEDNEDSFGFLEPQAVIRASHLIPQFSAGRTNELLQTTEATAARPQGEHDDWVNYYVNIFVDRDMLMRYHGGGIGHKDCTTVTVLEDEDDILIDADDETTEESAVELDEVTNGMSTAREMESSLKNGNRSLEMSADDAKEEDAAEDDRPVNVSSDDEATDDDNDDEVDGGDSDSDYGDL</sequence>
<dbReference type="EMBL" id="JBBXMP010000164">
    <property type="protein sequence ID" value="KAL0060725.1"/>
    <property type="molecule type" value="Genomic_DNA"/>
</dbReference>
<feature type="compositionally biased region" description="Acidic residues" evidence="1">
    <location>
        <begin position="499"/>
        <end position="510"/>
    </location>
</feature>
<accession>A0ABR2ZHM7</accession>
<evidence type="ECO:0000313" key="3">
    <source>
        <dbReference type="Proteomes" id="UP001437256"/>
    </source>
</evidence>
<evidence type="ECO:0000256" key="1">
    <source>
        <dbReference type="SAM" id="MobiDB-lite"/>
    </source>
</evidence>
<dbReference type="Proteomes" id="UP001437256">
    <property type="component" value="Unassembled WGS sequence"/>
</dbReference>
<feature type="region of interest" description="Disordered" evidence="1">
    <location>
        <begin position="89"/>
        <end position="112"/>
    </location>
</feature>
<protein>
    <submittedName>
        <fullName evidence="2">Uncharacterized protein</fullName>
    </submittedName>
</protein>
<feature type="compositionally biased region" description="Acidic residues" evidence="1">
    <location>
        <begin position="519"/>
        <end position="544"/>
    </location>
</feature>